<dbReference type="RefSeq" id="WP_184866238.1">
    <property type="nucleotide sequence ID" value="NZ_JACHLK010000036.1"/>
</dbReference>
<comment type="caution">
    <text evidence="1">The sequence shown here is derived from an EMBL/GenBank/DDBJ whole genome shotgun (WGS) entry which is preliminary data.</text>
</comment>
<reference evidence="1 2" key="1">
    <citation type="submission" date="2020-08" db="EMBL/GenBank/DDBJ databases">
        <title>Functional genomics of gut bacteria from endangered species of beetles.</title>
        <authorList>
            <person name="Carlos-Shanley C."/>
        </authorList>
    </citation>
    <scope>NUCLEOTIDE SEQUENCE [LARGE SCALE GENOMIC DNA]</scope>
    <source>
        <strain evidence="1 2">S00198</strain>
    </source>
</reference>
<evidence type="ECO:0008006" key="3">
    <source>
        <dbReference type="Google" id="ProtNLM"/>
    </source>
</evidence>
<evidence type="ECO:0000313" key="2">
    <source>
        <dbReference type="Proteomes" id="UP000575083"/>
    </source>
</evidence>
<dbReference type="InterPro" id="IPR011989">
    <property type="entry name" value="ARM-like"/>
</dbReference>
<dbReference type="Proteomes" id="UP000575083">
    <property type="component" value="Unassembled WGS sequence"/>
</dbReference>
<proteinExistence type="predicted"/>
<protein>
    <recommendedName>
        <fullName evidence="3">HEAT repeat</fullName>
    </recommendedName>
</protein>
<dbReference type="InterPro" id="IPR016024">
    <property type="entry name" value="ARM-type_fold"/>
</dbReference>
<dbReference type="Gene3D" id="1.25.10.10">
    <property type="entry name" value="Leucine-rich Repeat Variant"/>
    <property type="match status" value="1"/>
</dbReference>
<name>A0A7X0PLV4_9BURK</name>
<organism evidence="1 2">
    <name type="scientific">Acidovorax soli</name>
    <dbReference type="NCBI Taxonomy" id="592050"/>
    <lineage>
        <taxon>Bacteria</taxon>
        <taxon>Pseudomonadati</taxon>
        <taxon>Pseudomonadota</taxon>
        <taxon>Betaproteobacteria</taxon>
        <taxon>Burkholderiales</taxon>
        <taxon>Comamonadaceae</taxon>
        <taxon>Acidovorax</taxon>
    </lineage>
</organism>
<keyword evidence="2" id="KW-1185">Reference proteome</keyword>
<accession>A0A7X0PLV4</accession>
<dbReference type="SUPFAM" id="SSF48371">
    <property type="entry name" value="ARM repeat"/>
    <property type="match status" value="1"/>
</dbReference>
<sequence>MDWQAFEQTLLDDALALVLPALQAHPLRGDVYAVALAGIYREHDGPIHLPSVAMNSEAAWAEAQEDPDSEGTLCSLRWNPADWCWPDMASGSTAMAAAEAALAAEAQGGDVAQWEAADQRCIDALVRVCQRLRDALCTSPMADRLAPGFAVLLHEDSDEGVAMAQRCLGDEAFARLLPGHAADLAEEARVAALPEAERLRYHLACLAQQPAPELGLTREQAQRHGAAAQAALRALGTKAIPALLPLLARTETQCEAARLLGEIGAATPEVLAALRTHVLQAVPRSSQRHLAQAGRNVCAGALAHLGDSAWLLQQAQAGTLGDACVAQGLSSPYGPFRDRAVDPLPLDYRIVESLPAVRPALLPLVEPWLRPGKGTCTLRLHEVGEALRGLQSPLTVVRQHAAMVLGDRALGAEAGARSVPVLAQAAAHDSDETVRYLAVLALGYWRQQAAGQRPLAEALAAGDASEKVRAAAQRWLGELDERDAAAPG</sequence>
<dbReference type="EMBL" id="JACHLK010000036">
    <property type="protein sequence ID" value="MBB6564320.1"/>
    <property type="molecule type" value="Genomic_DNA"/>
</dbReference>
<evidence type="ECO:0000313" key="1">
    <source>
        <dbReference type="EMBL" id="MBB6564320.1"/>
    </source>
</evidence>
<dbReference type="Pfam" id="PF13646">
    <property type="entry name" value="HEAT_2"/>
    <property type="match status" value="1"/>
</dbReference>
<gene>
    <name evidence="1" type="ORF">HNP48_007047</name>
</gene>
<dbReference type="AlphaFoldDB" id="A0A7X0PLV4"/>